<dbReference type="PROSITE" id="PS51918">
    <property type="entry name" value="RADICAL_SAM"/>
    <property type="match status" value="1"/>
</dbReference>
<dbReference type="PANTHER" id="PTHR30352">
    <property type="entry name" value="PYRUVATE FORMATE-LYASE-ACTIVATING ENZYME"/>
    <property type="match status" value="1"/>
</dbReference>
<evidence type="ECO:0000256" key="6">
    <source>
        <dbReference type="ARBA" id="ARBA00023014"/>
    </source>
</evidence>
<sequence length="231" mass="26510">MVIHGFQKLTLLDYPGKVACTLFSGGCNFRCPFCQNGNLVQHPEWEPVIPEEEIFAVLEKRRGVLDGVCVTGGEPTLDPDLERFVTKIKELGYLVKLDTNGYRPEILKKLVEEKKIDYVAMDIKNAPSRYGETAGVKKIDVMRINESVEFLKSGVVDYEFRTTLCKELHGREEIEAIGKWLSGAKRYFLQNYRESDYVIDPRFSGYAREQLERFCEILRGKIETVEIRGVD</sequence>
<dbReference type="InterPro" id="IPR012840">
    <property type="entry name" value="NrdG2"/>
</dbReference>
<dbReference type="SFLD" id="SFLDG01094">
    <property type="entry name" value="Uncharacterised_Radical_SAM_Su"/>
    <property type="match status" value="1"/>
</dbReference>
<protein>
    <submittedName>
        <fullName evidence="9">Anaerobic ribonucleoside-triphosphate reductase activating protein</fullName>
    </submittedName>
    <submittedName>
        <fullName evidence="8">Molybdenum cofactor biosynthesis protein A</fullName>
    </submittedName>
</protein>
<keyword evidence="2" id="KW-0004">4Fe-4S</keyword>
<dbReference type="Pfam" id="PF04055">
    <property type="entry name" value="Radical_SAM"/>
    <property type="match status" value="1"/>
</dbReference>
<dbReference type="InterPro" id="IPR034457">
    <property type="entry name" value="Organic_radical-activating"/>
</dbReference>
<evidence type="ECO:0000256" key="3">
    <source>
        <dbReference type="ARBA" id="ARBA00022691"/>
    </source>
</evidence>
<dbReference type="SUPFAM" id="SSF102114">
    <property type="entry name" value="Radical SAM enzymes"/>
    <property type="match status" value="1"/>
</dbReference>
<evidence type="ECO:0000313" key="8">
    <source>
        <dbReference type="EMBL" id="CUO70891.1"/>
    </source>
</evidence>
<evidence type="ECO:0000313" key="10">
    <source>
        <dbReference type="Proteomes" id="UP000095706"/>
    </source>
</evidence>
<evidence type="ECO:0000256" key="2">
    <source>
        <dbReference type="ARBA" id="ARBA00022485"/>
    </source>
</evidence>
<dbReference type="GO" id="GO:0003824">
    <property type="term" value="F:catalytic activity"/>
    <property type="evidence" value="ECO:0007669"/>
    <property type="project" value="InterPro"/>
</dbReference>
<dbReference type="NCBIfam" id="TIGR02495">
    <property type="entry name" value="NrdG2"/>
    <property type="match status" value="1"/>
</dbReference>
<evidence type="ECO:0000256" key="4">
    <source>
        <dbReference type="ARBA" id="ARBA00022723"/>
    </source>
</evidence>
<keyword evidence="5" id="KW-0408">Iron</keyword>
<name>A0A174H9D2_9FIRM</name>
<evidence type="ECO:0000256" key="5">
    <source>
        <dbReference type="ARBA" id="ARBA00023004"/>
    </source>
</evidence>
<keyword evidence="3" id="KW-0949">S-adenosyl-L-methionine</keyword>
<dbReference type="CDD" id="cd01335">
    <property type="entry name" value="Radical_SAM"/>
    <property type="match status" value="1"/>
</dbReference>
<reference evidence="8 10" key="1">
    <citation type="submission" date="2015-09" db="EMBL/GenBank/DDBJ databases">
        <authorList>
            <consortium name="Pathogen Informatics"/>
        </authorList>
    </citation>
    <scope>NUCLEOTIDE SEQUENCE [LARGE SCALE GENOMIC DNA]</scope>
    <source>
        <strain evidence="8 10">2789STDY5608849</strain>
    </source>
</reference>
<gene>
    <name evidence="8" type="ORF">ERS852406_02625</name>
    <name evidence="9" type="ORF">JTJ23_07060</name>
</gene>
<organism evidence="8 10">
    <name type="scientific">Fusicatenibacter saccharivorans</name>
    <dbReference type="NCBI Taxonomy" id="1150298"/>
    <lineage>
        <taxon>Bacteria</taxon>
        <taxon>Bacillati</taxon>
        <taxon>Bacillota</taxon>
        <taxon>Clostridia</taxon>
        <taxon>Lachnospirales</taxon>
        <taxon>Lachnospiraceae</taxon>
        <taxon>Fusicatenibacter</taxon>
    </lineage>
</organism>
<evidence type="ECO:0000256" key="1">
    <source>
        <dbReference type="ARBA" id="ARBA00001966"/>
    </source>
</evidence>
<dbReference type="GO" id="GO:0051539">
    <property type="term" value="F:4 iron, 4 sulfur cluster binding"/>
    <property type="evidence" value="ECO:0007669"/>
    <property type="project" value="UniProtKB-KW"/>
</dbReference>
<proteinExistence type="predicted"/>
<keyword evidence="4" id="KW-0479">Metal-binding</keyword>
<dbReference type="SFLD" id="SFLDS00029">
    <property type="entry name" value="Radical_SAM"/>
    <property type="match status" value="1"/>
</dbReference>
<feature type="domain" description="Radical SAM core" evidence="7">
    <location>
        <begin position="13"/>
        <end position="228"/>
    </location>
</feature>
<dbReference type="GO" id="GO:0046872">
    <property type="term" value="F:metal ion binding"/>
    <property type="evidence" value="ECO:0007669"/>
    <property type="project" value="UniProtKB-KW"/>
</dbReference>
<dbReference type="AlphaFoldDB" id="A0A174H9D2"/>
<accession>A0A174H9D2</accession>
<dbReference type="Proteomes" id="UP000737612">
    <property type="component" value="Unassembled WGS sequence"/>
</dbReference>
<reference evidence="9" key="2">
    <citation type="submission" date="2021-02" db="EMBL/GenBank/DDBJ databases">
        <title>Metagenome-assembled genomes from human diarrheal sample B26.</title>
        <authorList>
            <person name="Ateba T.P."/>
            <person name="Alayande K.A."/>
            <person name="Mwanza M."/>
        </authorList>
    </citation>
    <scope>NUCLEOTIDE SEQUENCE</scope>
    <source>
        <strain evidence="9">06WH</strain>
    </source>
</reference>
<evidence type="ECO:0000259" key="7">
    <source>
        <dbReference type="PROSITE" id="PS51918"/>
    </source>
</evidence>
<dbReference type="Proteomes" id="UP000095706">
    <property type="component" value="Unassembled WGS sequence"/>
</dbReference>
<dbReference type="InterPro" id="IPR007197">
    <property type="entry name" value="rSAM"/>
</dbReference>
<evidence type="ECO:0000313" key="9">
    <source>
        <dbReference type="EMBL" id="MBN2953347.1"/>
    </source>
</evidence>
<dbReference type="InterPro" id="IPR013785">
    <property type="entry name" value="Aldolase_TIM"/>
</dbReference>
<comment type="cofactor">
    <cofactor evidence="1">
        <name>[4Fe-4S] cluster</name>
        <dbReference type="ChEBI" id="CHEBI:49883"/>
    </cofactor>
</comment>
<dbReference type="EMBL" id="CYYV01000013">
    <property type="protein sequence ID" value="CUO70891.1"/>
    <property type="molecule type" value="Genomic_DNA"/>
</dbReference>
<keyword evidence="6" id="KW-0411">Iron-sulfur</keyword>
<dbReference type="EMBL" id="JAFHBD010000031">
    <property type="protein sequence ID" value="MBN2953347.1"/>
    <property type="molecule type" value="Genomic_DNA"/>
</dbReference>
<dbReference type="RefSeq" id="WP_055228308.1">
    <property type="nucleotide sequence ID" value="NZ_CAXSRP010000002.1"/>
</dbReference>
<dbReference type="InterPro" id="IPR058240">
    <property type="entry name" value="rSAM_sf"/>
</dbReference>
<dbReference type="Gene3D" id="3.20.20.70">
    <property type="entry name" value="Aldolase class I"/>
    <property type="match status" value="1"/>
</dbReference>
<dbReference type="GeneID" id="79856071"/>